<name>A0A177A0I6_9PEZI</name>
<dbReference type="EMBL" id="KV441418">
    <property type="protein sequence ID" value="OAF54603.1"/>
    <property type="molecule type" value="Genomic_DNA"/>
</dbReference>
<proteinExistence type="predicted"/>
<dbReference type="VEuPathDB" id="FungiDB:GMDG_04454"/>
<dbReference type="RefSeq" id="XP_024319907.1">
    <property type="nucleotide sequence ID" value="XM_024472604.1"/>
</dbReference>
<dbReference type="eggNOG" id="ENOG502S8RT">
    <property type="taxonomic scope" value="Eukaryota"/>
</dbReference>
<dbReference type="AlphaFoldDB" id="A0A177A0I6"/>
<gene>
    <name evidence="2" type="ORF">VC83_09066</name>
</gene>
<sequence>MAGPHASIDPAYIKYNNMIVNRHKYFRWTKRTAFLSFAYVVAVPAFVGYWAFVTDGKLEFRGKRKGDTIVEF</sequence>
<dbReference type="GeneID" id="36292103"/>
<dbReference type="OrthoDB" id="15108at2759"/>
<accession>A0A177A0I6</accession>
<feature type="transmembrane region" description="Helical" evidence="1">
    <location>
        <begin position="32"/>
        <end position="52"/>
    </location>
</feature>
<protein>
    <recommendedName>
        <fullName evidence="3">NADH dehydrogenase [ubiquinone] 1 beta subcomplex subunit 4</fullName>
    </recommendedName>
</protein>
<organism evidence="2">
    <name type="scientific">Pseudogymnoascus destructans</name>
    <dbReference type="NCBI Taxonomy" id="655981"/>
    <lineage>
        <taxon>Eukaryota</taxon>
        <taxon>Fungi</taxon>
        <taxon>Dikarya</taxon>
        <taxon>Ascomycota</taxon>
        <taxon>Pezizomycotina</taxon>
        <taxon>Leotiomycetes</taxon>
        <taxon>Thelebolales</taxon>
        <taxon>Thelebolaceae</taxon>
        <taxon>Pseudogymnoascus</taxon>
    </lineage>
</organism>
<dbReference type="Proteomes" id="UP000077154">
    <property type="component" value="Unassembled WGS sequence"/>
</dbReference>
<evidence type="ECO:0000313" key="2">
    <source>
        <dbReference type="EMBL" id="OAF54603.1"/>
    </source>
</evidence>
<dbReference type="PANTHER" id="PTHR39476">
    <property type="entry name" value="NADH:UBIQUINONE OXIDOREDUCTASE 6.6KD SUBUNIT"/>
    <property type="match status" value="1"/>
</dbReference>
<keyword evidence="1" id="KW-1133">Transmembrane helix</keyword>
<dbReference type="PANTHER" id="PTHR39476:SF1">
    <property type="entry name" value="NADH DEHYDROGENASE [UBIQUINONE] 1 BETA SUBCOMPLEX SUBUNIT 4"/>
    <property type="match status" value="1"/>
</dbReference>
<evidence type="ECO:0008006" key="3">
    <source>
        <dbReference type="Google" id="ProtNLM"/>
    </source>
</evidence>
<reference evidence="2" key="1">
    <citation type="submission" date="2016-03" db="EMBL/GenBank/DDBJ databases">
        <title>Updated assembly of Pseudogymnoascus destructans, the fungus causing white-nose syndrome of bats.</title>
        <authorList>
            <person name="Palmer J.M."/>
            <person name="Drees K.P."/>
            <person name="Foster J.T."/>
            <person name="Lindner D.L."/>
        </authorList>
    </citation>
    <scope>NUCLEOTIDE SEQUENCE [LARGE SCALE GENOMIC DNA]</scope>
    <source>
        <strain evidence="2">20631-21</strain>
    </source>
</reference>
<keyword evidence="1" id="KW-0472">Membrane</keyword>
<keyword evidence="1" id="KW-0812">Transmembrane</keyword>
<evidence type="ECO:0000256" key="1">
    <source>
        <dbReference type="SAM" id="Phobius"/>
    </source>
</evidence>